<evidence type="ECO:0000313" key="1">
    <source>
        <dbReference type="EMBL" id="OAK56060.1"/>
    </source>
</evidence>
<reference evidence="1 2" key="1">
    <citation type="submission" date="2016-03" db="EMBL/GenBank/DDBJ databases">
        <title>Genome sequence of Rhodococcus kyotonensis KB10.</title>
        <authorList>
            <person name="Jeong H."/>
            <person name="Hong C.E."/>
            <person name="Jo S.H."/>
            <person name="Park J.M."/>
        </authorList>
    </citation>
    <scope>NUCLEOTIDE SEQUENCE [LARGE SCALE GENOMIC DNA]</scope>
    <source>
        <strain evidence="1 2">KB10</strain>
    </source>
</reference>
<accession>A0A177YLC7</accession>
<proteinExistence type="predicted"/>
<organism evidence="1 2">
    <name type="scientific">Rhodococcoides kyotonense</name>
    <dbReference type="NCBI Taxonomy" id="398843"/>
    <lineage>
        <taxon>Bacteria</taxon>
        <taxon>Bacillati</taxon>
        <taxon>Actinomycetota</taxon>
        <taxon>Actinomycetes</taxon>
        <taxon>Mycobacteriales</taxon>
        <taxon>Nocardiaceae</taxon>
        <taxon>Rhodococcoides</taxon>
    </lineage>
</organism>
<dbReference type="EMBL" id="LVHI01000006">
    <property type="protein sequence ID" value="OAK56060.1"/>
    <property type="molecule type" value="Genomic_DNA"/>
</dbReference>
<name>A0A177YLC7_9NOCA</name>
<protein>
    <recommendedName>
        <fullName evidence="3">GNAT family N-acetyltransferase</fullName>
    </recommendedName>
</protein>
<dbReference type="AlphaFoldDB" id="A0A177YLC7"/>
<evidence type="ECO:0008006" key="3">
    <source>
        <dbReference type="Google" id="ProtNLM"/>
    </source>
</evidence>
<comment type="caution">
    <text evidence="1">The sequence shown here is derived from an EMBL/GenBank/DDBJ whole genome shotgun (WGS) entry which is preliminary data.</text>
</comment>
<sequence>MRNHVLVPPESSYFDHQLQCTVLATTPSARPDLWREFVEGARESYSHFGVEKALEYERIADGSTTSLFFAKLSRSGELCGGLRVQGPYSYPQQTHADLEWASSPTGRTALRSMVADRLPHGVVEMKTVWSSVDGPRCGRPGYLGAIGASLAAAVLGCRFTLATSADHAVGPYLDSGAVMAAHIDPVPYPDHRYNTRLLWWDHRAIHATASAETYRYISDAVDALLGRAPIPTEAAAS</sequence>
<gene>
    <name evidence="1" type="ORF">A3K89_17830</name>
</gene>
<keyword evidence="2" id="KW-1185">Reference proteome</keyword>
<evidence type="ECO:0000313" key="2">
    <source>
        <dbReference type="Proteomes" id="UP000077519"/>
    </source>
</evidence>
<dbReference type="Proteomes" id="UP000077519">
    <property type="component" value="Unassembled WGS sequence"/>
</dbReference>